<name>F0XNQ1_GROCL</name>
<dbReference type="Proteomes" id="UP000007796">
    <property type="component" value="Unassembled WGS sequence"/>
</dbReference>
<dbReference type="RefSeq" id="XP_014170008.1">
    <property type="nucleotide sequence ID" value="XM_014314533.1"/>
</dbReference>
<feature type="compositionally biased region" description="Polar residues" evidence="2">
    <location>
        <begin position="505"/>
        <end position="517"/>
    </location>
</feature>
<feature type="compositionally biased region" description="Basic and acidic residues" evidence="2">
    <location>
        <begin position="654"/>
        <end position="672"/>
    </location>
</feature>
<organism evidence="4">
    <name type="scientific">Grosmannia clavigera (strain kw1407 / UAMH 11150)</name>
    <name type="common">Blue stain fungus</name>
    <name type="synonym">Graphiocladiella clavigera</name>
    <dbReference type="NCBI Taxonomy" id="655863"/>
    <lineage>
        <taxon>Eukaryota</taxon>
        <taxon>Fungi</taxon>
        <taxon>Dikarya</taxon>
        <taxon>Ascomycota</taxon>
        <taxon>Pezizomycotina</taxon>
        <taxon>Sordariomycetes</taxon>
        <taxon>Sordariomycetidae</taxon>
        <taxon>Ophiostomatales</taxon>
        <taxon>Ophiostomataceae</taxon>
        <taxon>Leptographium</taxon>
    </lineage>
</organism>
<proteinExistence type="predicted"/>
<feature type="compositionally biased region" description="Gly residues" evidence="2">
    <location>
        <begin position="620"/>
        <end position="635"/>
    </location>
</feature>
<feature type="region of interest" description="Disordered" evidence="2">
    <location>
        <begin position="569"/>
        <end position="588"/>
    </location>
</feature>
<accession>F0XNQ1</accession>
<evidence type="ECO:0000256" key="1">
    <source>
        <dbReference type="SAM" id="Coils"/>
    </source>
</evidence>
<feature type="region of interest" description="Disordered" evidence="2">
    <location>
        <begin position="100"/>
        <end position="146"/>
    </location>
</feature>
<dbReference type="InParanoid" id="F0XNQ1"/>
<feature type="region of interest" description="Disordered" evidence="2">
    <location>
        <begin position="361"/>
        <end position="408"/>
    </location>
</feature>
<dbReference type="eggNOG" id="ENOG502SZUB">
    <property type="taxonomic scope" value="Eukaryota"/>
</dbReference>
<feature type="compositionally biased region" description="Polar residues" evidence="2">
    <location>
        <begin position="100"/>
        <end position="119"/>
    </location>
</feature>
<feature type="compositionally biased region" description="Polar residues" evidence="2">
    <location>
        <begin position="528"/>
        <end position="538"/>
    </location>
</feature>
<feature type="region of interest" description="Disordered" evidence="2">
    <location>
        <begin position="438"/>
        <end position="487"/>
    </location>
</feature>
<feature type="region of interest" description="Disordered" evidence="2">
    <location>
        <begin position="619"/>
        <end position="690"/>
    </location>
</feature>
<feature type="region of interest" description="Disordered" evidence="2">
    <location>
        <begin position="502"/>
        <end position="543"/>
    </location>
</feature>
<keyword evidence="4" id="KW-1185">Reference proteome</keyword>
<feature type="compositionally biased region" description="Basic and acidic residues" evidence="2">
    <location>
        <begin position="463"/>
        <end position="473"/>
    </location>
</feature>
<evidence type="ECO:0000256" key="2">
    <source>
        <dbReference type="SAM" id="MobiDB-lite"/>
    </source>
</evidence>
<protein>
    <submittedName>
        <fullName evidence="3">FAD-dependent oxidoreductase-like enzyme</fullName>
    </submittedName>
</protein>
<feature type="region of interest" description="Disordered" evidence="2">
    <location>
        <begin position="313"/>
        <end position="337"/>
    </location>
</feature>
<reference evidence="3 4" key="1">
    <citation type="journal article" date="2011" name="Proc. Natl. Acad. Sci. U.S.A.">
        <title>Genome and transcriptome analyses of the mountain pine beetle-fungal symbiont Grosmannia clavigera, a lodgepole pine pathogen.</title>
        <authorList>
            <person name="DiGuistini S."/>
            <person name="Wang Y."/>
            <person name="Liao N.Y."/>
            <person name="Taylor G."/>
            <person name="Tanguay P."/>
            <person name="Feau N."/>
            <person name="Henrissat B."/>
            <person name="Chan S.K."/>
            <person name="Hesse-Orce U."/>
            <person name="Alamouti S.M."/>
            <person name="Tsui C.K.M."/>
            <person name="Docking R.T."/>
            <person name="Levasseur A."/>
            <person name="Haridas S."/>
            <person name="Robertson G."/>
            <person name="Birol I."/>
            <person name="Holt R.A."/>
            <person name="Marra M.A."/>
            <person name="Hamelin R.C."/>
            <person name="Hirst M."/>
            <person name="Jones S.J.M."/>
            <person name="Bohlmann J."/>
            <person name="Breuil C."/>
        </authorList>
    </citation>
    <scope>NUCLEOTIDE SEQUENCE [LARGE SCALE GENOMIC DNA]</scope>
    <source>
        <strain evidence="4">kw1407 / UAMH 11150</strain>
    </source>
</reference>
<dbReference type="OrthoDB" id="5404651at2759"/>
<dbReference type="STRING" id="655863.F0XNQ1"/>
<dbReference type="GeneID" id="25981082"/>
<evidence type="ECO:0000313" key="4">
    <source>
        <dbReference type="Proteomes" id="UP000007796"/>
    </source>
</evidence>
<dbReference type="HOGENOM" id="CLU_018105_1_0_1"/>
<keyword evidence="1" id="KW-0175">Coiled coil</keyword>
<dbReference type="AlphaFoldDB" id="F0XNQ1"/>
<evidence type="ECO:0000313" key="3">
    <source>
        <dbReference type="EMBL" id="EFX00526.1"/>
    </source>
</evidence>
<dbReference type="EMBL" id="GL629801">
    <property type="protein sequence ID" value="EFX00526.1"/>
    <property type="molecule type" value="Genomic_DNA"/>
</dbReference>
<sequence length="690" mass="74935">MSCGVNGFLQAEMDERDLAKSTVEVPSTPPPADVILTSQESILSTEGPGSPTDEDRCFRAELIDESNVVDLPAVISQTPPPSSQIQNHHQQRLPQLIHTGQNGQSTSASGYVSSSQRSAIPSPPVTGLNSASRDRRGSAASPFTMEYVPPSTSQIAAASSDELRAMLQASMGEHTRLKMETAHHKLQFNLLNLQADEDAKRAAVEHEMTRREVEALRQAESARQARRDLGGAIESSQAKYLQLKAAYDELVEENESLQKRVKLAKRLIQQKEEETVNLGDEKELLLNRLRENREHFHLLCSPGGMFHGAMTPKTNTSPVHTRGTPNQTPRAKTNNANSGRLARDHGAEPIAALLQALSQENNSAPNTPITGHRPTPRNVARHQRNVQSMSSLPTTPLGPSGRPRTGYSGLLPSADLVPQTEPATLRFNGHFGVPSLSASVGAKASTGRDRNPPETPTRHRHRLPDLQERDPSRESTISADEEAGSGHANEELARQAFELVAARTQAHQQSSASSFPRLSQPRAHAHAHTQSQPQSLSFFHSRPDDDVFESQASQAALAMLRRDARESFEVASSADDLRDGTPATSQGLAEKSAKLQARLFGGLNKVGATSVDKRKFSGAIGSGQGGVGSAGGAGSLDGHQLSPAKKVRVVPSLRDTDDSHRRHHHYQQEQRQQEQQQQQLPRVGLGIQYN</sequence>
<feature type="coiled-coil region" evidence="1">
    <location>
        <begin position="199"/>
        <end position="288"/>
    </location>
</feature>
<feature type="compositionally biased region" description="Polar residues" evidence="2">
    <location>
        <begin position="385"/>
        <end position="394"/>
    </location>
</feature>
<gene>
    <name evidence="3" type="ORF">CMQ_7528</name>
</gene>